<gene>
    <name evidence="1" type="ORF">F4821DRAFT_275773</name>
</gene>
<organism evidence="1 2">
    <name type="scientific">Hypoxylon rubiginosum</name>
    <dbReference type="NCBI Taxonomy" id="110542"/>
    <lineage>
        <taxon>Eukaryota</taxon>
        <taxon>Fungi</taxon>
        <taxon>Dikarya</taxon>
        <taxon>Ascomycota</taxon>
        <taxon>Pezizomycotina</taxon>
        <taxon>Sordariomycetes</taxon>
        <taxon>Xylariomycetidae</taxon>
        <taxon>Xylariales</taxon>
        <taxon>Hypoxylaceae</taxon>
        <taxon>Hypoxylon</taxon>
    </lineage>
</organism>
<evidence type="ECO:0000313" key="1">
    <source>
        <dbReference type="EMBL" id="KAI6089764.1"/>
    </source>
</evidence>
<dbReference type="EMBL" id="MU394294">
    <property type="protein sequence ID" value="KAI6089764.1"/>
    <property type="molecule type" value="Genomic_DNA"/>
</dbReference>
<keyword evidence="2" id="KW-1185">Reference proteome</keyword>
<dbReference type="Proteomes" id="UP001497680">
    <property type="component" value="Unassembled WGS sequence"/>
</dbReference>
<sequence>MMETLVSVCPMADSMNNRAEKSTSIISNVPVKDSTADPTNLDLTGGLGGDANVSQALPKRLGLLETLDNSHIQQRVSVPSTQWGVISPLIGENLNLRYQQIPVRDPEEGEVIVRIAWTGICRSDVTFSKGPYSGFPKCNHIAGHEGIGHVVKSADPSRIGRPVGIRYIGYTCGFCTYCRSNLPEQCAEQMNAPKHYNGTFQQFMTVPWSCLIPLPMWVFDSDGRISPAIYTTAMCSGAAALKAIRTASVAVGDVVVINGIAGGIGHMAGQIAKHVFGAKVVGVDLVWKINSLIPDQSQSFYDRIVAAPDCKGDQMPPKFFQTLEEMCSDLRGSSADTRLADVVINCASTDQGFAGFENIARDGGVIVYCGVPRGELEIPISLHNLIERQLTIRGTLMGGPEATYEVMEYIRAGRIKPITTEITLNEVPKGMQDLLGCRGIGKLVVKVNGQLPWGEEF</sequence>
<name>A0ACC0DAI6_9PEZI</name>
<protein>
    <submittedName>
        <fullName evidence="1">GroES-like protein</fullName>
    </submittedName>
</protein>
<comment type="caution">
    <text evidence="1">The sequence shown here is derived from an EMBL/GenBank/DDBJ whole genome shotgun (WGS) entry which is preliminary data.</text>
</comment>
<evidence type="ECO:0000313" key="2">
    <source>
        <dbReference type="Proteomes" id="UP001497680"/>
    </source>
</evidence>
<proteinExistence type="predicted"/>
<reference evidence="1 2" key="1">
    <citation type="journal article" date="2022" name="New Phytol.">
        <title>Ecological generalism drives hyperdiversity of secondary metabolite gene clusters in xylarialean endophytes.</title>
        <authorList>
            <person name="Franco M.E.E."/>
            <person name="Wisecaver J.H."/>
            <person name="Arnold A.E."/>
            <person name="Ju Y.M."/>
            <person name="Slot J.C."/>
            <person name="Ahrendt S."/>
            <person name="Moore L.P."/>
            <person name="Eastman K.E."/>
            <person name="Scott K."/>
            <person name="Konkel Z."/>
            <person name="Mondo S.J."/>
            <person name="Kuo A."/>
            <person name="Hayes R.D."/>
            <person name="Haridas S."/>
            <person name="Andreopoulos B."/>
            <person name="Riley R."/>
            <person name="LaButti K."/>
            <person name="Pangilinan J."/>
            <person name="Lipzen A."/>
            <person name="Amirebrahimi M."/>
            <person name="Yan J."/>
            <person name="Adam C."/>
            <person name="Keymanesh K."/>
            <person name="Ng V."/>
            <person name="Louie K."/>
            <person name="Northen T."/>
            <person name="Drula E."/>
            <person name="Henrissat B."/>
            <person name="Hsieh H.M."/>
            <person name="Youens-Clark K."/>
            <person name="Lutzoni F."/>
            <person name="Miadlikowska J."/>
            <person name="Eastwood D.C."/>
            <person name="Hamelin R.C."/>
            <person name="Grigoriev I.V."/>
            <person name="U'Ren J.M."/>
        </authorList>
    </citation>
    <scope>NUCLEOTIDE SEQUENCE [LARGE SCALE GENOMIC DNA]</scope>
    <source>
        <strain evidence="1 2">ER1909</strain>
    </source>
</reference>
<accession>A0ACC0DAI6</accession>